<dbReference type="Pfam" id="PF04389">
    <property type="entry name" value="Peptidase_M28"/>
    <property type="match status" value="1"/>
</dbReference>
<gene>
    <name evidence="1" type="ORF">DSAG12_01814</name>
</gene>
<evidence type="ECO:0000313" key="1">
    <source>
        <dbReference type="EMBL" id="QEE15986.2"/>
    </source>
</evidence>
<reference evidence="1 2" key="2">
    <citation type="journal article" date="2024" name="Int. J. Syst. Evol. Microbiol.">
        <title>Promethearchaeum syntrophicum gen. nov., sp. nov., an anaerobic, obligately syntrophic archaeon, the first isolate of the lineage 'Asgard' archaea, and proposal of the new archaeal phylum Promethearchaeota phyl. nov. and kingdom Promethearchaeati regn. nov.</title>
        <authorList>
            <person name="Imachi H."/>
            <person name="Nobu M.K."/>
            <person name="Kato S."/>
            <person name="Takaki Y."/>
            <person name="Miyazaki M."/>
            <person name="Miyata M."/>
            <person name="Ogawara M."/>
            <person name="Saito Y."/>
            <person name="Sakai S."/>
            <person name="Tahara Y.O."/>
            <person name="Takano Y."/>
            <person name="Tasumi E."/>
            <person name="Uematsu K."/>
            <person name="Yoshimura T."/>
            <person name="Itoh T."/>
            <person name="Ohkuma M."/>
            <person name="Takai K."/>
        </authorList>
    </citation>
    <scope>NUCLEOTIDE SEQUENCE [LARGE SCALE GENOMIC DNA]</scope>
    <source>
        <strain evidence="1 2">MK-D1</strain>
    </source>
</reference>
<sequence length="408" mass="46785">MKSFEKESVKILEIAKELSFPRMMGSKGEKDAQIYIFSKLKKLGCNPIVKNFNYYYNLVIIEKGIAFFAMIFFATQFFLILFNAFVIAMTFSFLLLILSIILIILLTNLNNFKFGKQHSSKNMIYTVNSEKHREFKVKMGLIIINANYDSIGRKIRGFKHSNQQKALLIIGGFSFIISFFTSFIGIRKLHANFIQVSKIFTMIGLSVSIFTSIIYFLNRIDNSSKGAVDNASGCAVLFNLIQRLNEGNIKLDWMDLQFLFSGAKEIGAWGINSFLKESSENFGQYKDVYLININRIGAKIAINEKSGIFSYKKKENSLVKLIEHLAYREKIHVQKIHPNFYINKIFLPLNQKSFEICSLTSPNKPYLHTAEDNTDKIDQNKMRDVSELIFNAIISLDQKIGDKIDLGE</sequence>
<dbReference type="InterPro" id="IPR007484">
    <property type="entry name" value="Peptidase_M28"/>
</dbReference>
<dbReference type="Proteomes" id="UP000321408">
    <property type="component" value="Chromosome"/>
</dbReference>
<protein>
    <submittedName>
        <fullName evidence="1">M28 family peptidase</fullName>
    </submittedName>
</protein>
<proteinExistence type="predicted"/>
<reference evidence="1 2" key="1">
    <citation type="journal article" date="2020" name="Nature">
        <title>Isolation of an archaeon at the prokaryote-eukaryote interface.</title>
        <authorList>
            <person name="Imachi H."/>
            <person name="Nobu M.K."/>
            <person name="Nakahara N."/>
            <person name="Morono Y."/>
            <person name="Ogawara M."/>
            <person name="Takaki Y."/>
            <person name="Takano Y."/>
            <person name="Uematsu K."/>
            <person name="Ikuta T."/>
            <person name="Ito M."/>
            <person name="Matsui Y."/>
            <person name="Miyazaki M."/>
            <person name="Murata K."/>
            <person name="Saito Y."/>
            <person name="Sakai S."/>
            <person name="Song C."/>
            <person name="Tasumi E."/>
            <person name="Yamanaka Y."/>
            <person name="Yamaguchi T."/>
            <person name="Kamagata Y."/>
            <person name="Tamaki H."/>
            <person name="Takai K."/>
        </authorList>
    </citation>
    <scope>NUCLEOTIDE SEQUENCE [LARGE SCALE GENOMIC DNA]</scope>
    <source>
        <strain evidence="1 2">MK-D1</strain>
    </source>
</reference>
<accession>A0A5B9DBF8</accession>
<dbReference type="KEGG" id="psyt:DSAG12_01814"/>
<keyword evidence="2" id="KW-1185">Reference proteome</keyword>
<dbReference type="AlphaFoldDB" id="A0A5B9DBF8"/>
<evidence type="ECO:0000313" key="2">
    <source>
        <dbReference type="Proteomes" id="UP000321408"/>
    </source>
</evidence>
<dbReference type="EMBL" id="CP042905">
    <property type="protein sequence ID" value="QEE15986.2"/>
    <property type="molecule type" value="Genomic_DNA"/>
</dbReference>
<name>A0A5B9DBF8_9ARCH</name>
<organism evidence="1 2">
    <name type="scientific">Promethearchaeum syntrophicum</name>
    <dbReference type="NCBI Taxonomy" id="2594042"/>
    <lineage>
        <taxon>Archaea</taxon>
        <taxon>Promethearchaeati</taxon>
        <taxon>Promethearchaeota</taxon>
        <taxon>Promethearchaeia</taxon>
        <taxon>Promethearchaeales</taxon>
        <taxon>Promethearchaeaceae</taxon>
        <taxon>Promethearchaeum</taxon>
    </lineage>
</organism>
<dbReference type="Gene3D" id="3.40.630.10">
    <property type="entry name" value="Zn peptidases"/>
    <property type="match status" value="1"/>
</dbReference>
<dbReference type="SUPFAM" id="SSF53187">
    <property type="entry name" value="Zn-dependent exopeptidases"/>
    <property type="match status" value="1"/>
</dbReference>